<sequence length="165" mass="18702">MNTPTPTGRLVATPDGDDLILTRTLPRPIRDVWTSITEPERTARWIGRWTGTGAVGETVKLQLGFEDDAPWAEVQITECDAPNRLRVLAIDESGYWDVSIELTSAADRTDLRFVMHRVDPASIGEIGPGWEYYLDQLLASINRSPMPSFDDYFPAQREYFEEQAR</sequence>
<gene>
    <name evidence="3" type="ORF">GCM10022261_07270</name>
</gene>
<dbReference type="Pfam" id="PF08327">
    <property type="entry name" value="AHSA1"/>
    <property type="match status" value="1"/>
</dbReference>
<accession>A0ABP8EGV1</accession>
<comment type="similarity">
    <text evidence="1">Belongs to the AHA1 family.</text>
</comment>
<dbReference type="InterPro" id="IPR023393">
    <property type="entry name" value="START-like_dom_sf"/>
</dbReference>
<dbReference type="Gene3D" id="3.30.530.20">
    <property type="match status" value="1"/>
</dbReference>
<dbReference type="InterPro" id="IPR013538">
    <property type="entry name" value="ASHA1/2-like_C"/>
</dbReference>
<protein>
    <recommendedName>
        <fullName evidence="2">Activator of Hsp90 ATPase homologue 1/2-like C-terminal domain-containing protein</fullName>
    </recommendedName>
</protein>
<reference evidence="4" key="1">
    <citation type="journal article" date="2019" name="Int. J. Syst. Evol. Microbiol.">
        <title>The Global Catalogue of Microorganisms (GCM) 10K type strain sequencing project: providing services to taxonomists for standard genome sequencing and annotation.</title>
        <authorList>
            <consortium name="The Broad Institute Genomics Platform"/>
            <consortium name="The Broad Institute Genome Sequencing Center for Infectious Disease"/>
            <person name="Wu L."/>
            <person name="Ma J."/>
        </authorList>
    </citation>
    <scope>NUCLEOTIDE SEQUENCE [LARGE SCALE GENOMIC DNA]</scope>
    <source>
        <strain evidence="4">JCM 17458</strain>
    </source>
</reference>
<keyword evidence="4" id="KW-1185">Reference proteome</keyword>
<dbReference type="RefSeq" id="WP_236864340.1">
    <property type="nucleotide sequence ID" value="NZ_BAABAZ010000004.1"/>
</dbReference>
<dbReference type="Proteomes" id="UP001501586">
    <property type="component" value="Unassembled WGS sequence"/>
</dbReference>
<proteinExistence type="inferred from homology"/>
<evidence type="ECO:0000313" key="3">
    <source>
        <dbReference type="EMBL" id="GAA4283196.1"/>
    </source>
</evidence>
<evidence type="ECO:0000256" key="1">
    <source>
        <dbReference type="ARBA" id="ARBA00006817"/>
    </source>
</evidence>
<comment type="caution">
    <text evidence="3">The sequence shown here is derived from an EMBL/GenBank/DDBJ whole genome shotgun (WGS) entry which is preliminary data.</text>
</comment>
<dbReference type="SUPFAM" id="SSF55961">
    <property type="entry name" value="Bet v1-like"/>
    <property type="match status" value="1"/>
</dbReference>
<feature type="domain" description="Activator of Hsp90 ATPase homologue 1/2-like C-terminal" evidence="2">
    <location>
        <begin position="28"/>
        <end position="137"/>
    </location>
</feature>
<evidence type="ECO:0000259" key="2">
    <source>
        <dbReference type="Pfam" id="PF08327"/>
    </source>
</evidence>
<name>A0ABP8EGV1_9MICO</name>
<organism evidence="3 4">
    <name type="scientific">Brevibacterium daeguense</name>
    <dbReference type="NCBI Taxonomy" id="909936"/>
    <lineage>
        <taxon>Bacteria</taxon>
        <taxon>Bacillati</taxon>
        <taxon>Actinomycetota</taxon>
        <taxon>Actinomycetes</taxon>
        <taxon>Micrococcales</taxon>
        <taxon>Brevibacteriaceae</taxon>
        <taxon>Brevibacterium</taxon>
    </lineage>
</organism>
<dbReference type="EMBL" id="BAABAZ010000004">
    <property type="protein sequence ID" value="GAA4283196.1"/>
    <property type="molecule type" value="Genomic_DNA"/>
</dbReference>
<dbReference type="CDD" id="cd08899">
    <property type="entry name" value="SRPBCC_CalC_Aha1-like_6"/>
    <property type="match status" value="1"/>
</dbReference>
<evidence type="ECO:0000313" key="4">
    <source>
        <dbReference type="Proteomes" id="UP001501586"/>
    </source>
</evidence>